<accession>A0A378QV08</accession>
<evidence type="ECO:0000313" key="4">
    <source>
        <dbReference type="Proteomes" id="UP000190777"/>
    </source>
</evidence>
<keyword evidence="4" id="KW-1185">Reference proteome</keyword>
<feature type="region of interest" description="Disordered" evidence="1">
    <location>
        <begin position="1"/>
        <end position="23"/>
    </location>
</feature>
<evidence type="ECO:0000313" key="3">
    <source>
        <dbReference type="EMBL" id="STZ04501.1"/>
    </source>
</evidence>
<dbReference type="PANTHER" id="PTHR35399">
    <property type="entry name" value="SLR8030 PROTEIN"/>
    <property type="match status" value="1"/>
</dbReference>
<gene>
    <name evidence="2" type="ORF">B5J93_01045</name>
    <name evidence="3" type="ORF">NCTC11012_02783</name>
</gene>
<evidence type="ECO:0000256" key="1">
    <source>
        <dbReference type="SAM" id="MobiDB-lite"/>
    </source>
</evidence>
<dbReference type="Proteomes" id="UP000190777">
    <property type="component" value="Unassembled WGS sequence"/>
</dbReference>
<dbReference type="RefSeq" id="WP_079324015.1">
    <property type="nucleotide sequence ID" value="NZ_MXAP01000012.1"/>
</dbReference>
<proteinExistence type="predicted"/>
<reference evidence="2 4" key="1">
    <citation type="submission" date="2017-03" db="EMBL/GenBank/DDBJ databases">
        <title>Draft genome sequence of Moraxella equi CCUG 4950T type strain.</title>
        <authorList>
            <person name="Salva-Serra F."/>
            <person name="Engstrom-Jakobsson H."/>
            <person name="Thorell K."/>
            <person name="Jaen-Luchoro D."/>
            <person name="Gonzales-Siles L."/>
            <person name="Karlsson R."/>
            <person name="Yazdan S."/>
            <person name="Boulund F."/>
            <person name="Johnning A."/>
            <person name="Engstrand L."/>
            <person name="Kristiansson E."/>
            <person name="Moore E."/>
        </authorList>
    </citation>
    <scope>NUCLEOTIDE SEQUENCE [LARGE SCALE GENOMIC DNA]</scope>
    <source>
        <strain evidence="2 4">CCUG 4950</strain>
    </source>
</reference>
<dbReference type="EMBL" id="MXAP01000012">
    <property type="protein sequence ID" value="OPH40020.1"/>
    <property type="molecule type" value="Genomic_DNA"/>
</dbReference>
<organism evidence="3 5">
    <name type="scientific">Moraxella equi</name>
    <dbReference type="NCBI Taxonomy" id="60442"/>
    <lineage>
        <taxon>Bacteria</taxon>
        <taxon>Pseudomonadati</taxon>
        <taxon>Pseudomonadota</taxon>
        <taxon>Gammaproteobacteria</taxon>
        <taxon>Moraxellales</taxon>
        <taxon>Moraxellaceae</taxon>
        <taxon>Moraxella</taxon>
    </lineage>
</organism>
<dbReference type="SUPFAM" id="SSF63829">
    <property type="entry name" value="Calcium-dependent phosphotriesterase"/>
    <property type="match status" value="1"/>
</dbReference>
<dbReference type="EMBL" id="UGQF01000001">
    <property type="protein sequence ID" value="STZ04501.1"/>
    <property type="molecule type" value="Genomic_DNA"/>
</dbReference>
<dbReference type="InterPro" id="IPR008557">
    <property type="entry name" value="PhoX"/>
</dbReference>
<dbReference type="Pfam" id="PF05787">
    <property type="entry name" value="PhoX"/>
    <property type="match status" value="1"/>
</dbReference>
<evidence type="ECO:0000313" key="5">
    <source>
        <dbReference type="Proteomes" id="UP000254618"/>
    </source>
</evidence>
<evidence type="ECO:0000313" key="2">
    <source>
        <dbReference type="EMBL" id="OPH40020.1"/>
    </source>
</evidence>
<dbReference type="PANTHER" id="PTHR35399:SF2">
    <property type="entry name" value="DUF839 DOMAIN-CONTAINING PROTEIN"/>
    <property type="match status" value="1"/>
</dbReference>
<sequence length="710" mass="77194">MPLHSNTDLDHDDEIIEDSNPTDNPEFANMLIKRRSILKGGAGLMTASFFGSLPLMGCATGAGVGTATIATNGAGKFPKRPTALKFTAVPHYTGGDMIVADGYRAELILPMGTPIVSGLGEWTDDRMVVGESFKYRMGDNHDGMWFFGLKNSSYAPDVSERGLLAMNHEYTNSNLNPIENYSDQDDTAPKIFQKRRLANDVRREIHAHGVSVVEVKRTPTGYELIKDSPFNKRYTSGTPAQLSGVAKGSEFVKTRLDPQGLSSVGINNQCGAGLSPWGTYLTTEENFLNVFARGADKDIIGDKNDKRLARYGLKEDTMGDPAYSWHTPKDGQAGEFDHWDITAKAGKTATDDYRHTFNTFGYITEIDPFNPKAKAVKRTSLGRFAHENCAFAPPNEGEPLVFYMGDDARGEYIYKFVSDAKWTNADVGGGLAVGDKYLDKGTLYVAVFHDDGTGQWRELSKKNPMLADFESDAEIAVFARMAGDKVGATKMDRPEWVSVSPLTREIYITLTNNSKRKEEDVNGANPRSYDGKGNQHGHIIRFAETAGGVGGTFVWDIYLFASPHDKHEQNLSGLTAENDLSSPDGLFFDPRGVLWIQTDDGAYTKTTNCMLLASLPNHIGDGASLTTSTGKTTHMGAKATPDTLKRFFAGPKGCEVTGITMTPDCKALFINIQHPEGTFGAVAGGKTPRSGTVVITKKDGGVILAESLDG</sequence>
<reference evidence="3 5" key="2">
    <citation type="submission" date="2018-06" db="EMBL/GenBank/DDBJ databases">
        <authorList>
            <consortium name="Pathogen Informatics"/>
            <person name="Doyle S."/>
        </authorList>
    </citation>
    <scope>NUCLEOTIDE SEQUENCE [LARGE SCALE GENOMIC DNA]</scope>
    <source>
        <strain evidence="3 5">NCTC11012</strain>
    </source>
</reference>
<protein>
    <submittedName>
        <fullName evidence="2 3">Phosphatase</fullName>
    </submittedName>
</protein>
<name>A0A378QV08_9GAMM</name>
<dbReference type="AlphaFoldDB" id="A0A378QV08"/>
<dbReference type="Proteomes" id="UP000254618">
    <property type="component" value="Unassembled WGS sequence"/>
</dbReference>